<dbReference type="GO" id="GO:0005813">
    <property type="term" value="C:centrosome"/>
    <property type="evidence" value="ECO:0007669"/>
    <property type="project" value="TreeGrafter"/>
</dbReference>
<dbReference type="PRINTS" id="PR02062">
    <property type="entry name" value="CENTROSOME78"/>
</dbReference>
<organism evidence="2 3">
    <name type="scientific">Acromyrmex insinuator</name>
    <dbReference type="NCBI Taxonomy" id="230686"/>
    <lineage>
        <taxon>Eukaryota</taxon>
        <taxon>Metazoa</taxon>
        <taxon>Ecdysozoa</taxon>
        <taxon>Arthropoda</taxon>
        <taxon>Hexapoda</taxon>
        <taxon>Insecta</taxon>
        <taxon>Pterygota</taxon>
        <taxon>Neoptera</taxon>
        <taxon>Endopterygota</taxon>
        <taxon>Hymenoptera</taxon>
        <taxon>Apocrita</taxon>
        <taxon>Aculeata</taxon>
        <taxon>Formicoidea</taxon>
        <taxon>Formicidae</taxon>
        <taxon>Myrmicinae</taxon>
        <taxon>Acromyrmex</taxon>
    </lineage>
</organism>
<dbReference type="Pfam" id="PF13516">
    <property type="entry name" value="LRR_6"/>
    <property type="match status" value="3"/>
</dbReference>
<name>A0A836F1W2_9HYME</name>
<accession>A0A836F1W2</accession>
<dbReference type="Proteomes" id="UP000667349">
    <property type="component" value="Unassembled WGS sequence"/>
</dbReference>
<evidence type="ECO:0000313" key="3">
    <source>
        <dbReference type="Proteomes" id="UP000667349"/>
    </source>
</evidence>
<comment type="caution">
    <text evidence="2">The sequence shown here is derived from an EMBL/GenBank/DDBJ whole genome shotgun (WGS) entry which is preliminary data.</text>
</comment>
<feature type="non-terminal residue" evidence="2">
    <location>
        <position position="1"/>
    </location>
</feature>
<keyword evidence="3" id="KW-1185">Reference proteome</keyword>
<dbReference type="EMBL" id="JAANHZ010000349">
    <property type="protein sequence ID" value="KAG5311725.1"/>
    <property type="molecule type" value="Genomic_DNA"/>
</dbReference>
<dbReference type="PANTHER" id="PTHR24110">
    <property type="entry name" value="CENTROSOMAL PROTEIN OF 78 KDA"/>
    <property type="match status" value="1"/>
</dbReference>
<dbReference type="Gene3D" id="3.80.10.10">
    <property type="entry name" value="Ribonuclease Inhibitor"/>
    <property type="match status" value="2"/>
</dbReference>
<dbReference type="InterPro" id="IPR026212">
    <property type="entry name" value="Cep78"/>
</dbReference>
<dbReference type="PANTHER" id="PTHR24110:SF3">
    <property type="entry name" value="CENTROSOMAL PROTEIN OF 78 KDA"/>
    <property type="match status" value="1"/>
</dbReference>
<evidence type="ECO:0000256" key="1">
    <source>
        <dbReference type="SAM" id="Coils"/>
    </source>
</evidence>
<protein>
    <submittedName>
        <fullName evidence="2">CEP78 protein</fullName>
    </submittedName>
</protein>
<proteinExistence type="predicted"/>
<dbReference type="GO" id="GO:0036064">
    <property type="term" value="C:ciliary basal body"/>
    <property type="evidence" value="ECO:0007669"/>
    <property type="project" value="TreeGrafter"/>
</dbReference>
<keyword evidence="1" id="KW-0175">Coiled coil</keyword>
<evidence type="ECO:0000313" key="2">
    <source>
        <dbReference type="EMBL" id="KAG5311725.1"/>
    </source>
</evidence>
<sequence>LYRFTATDGVVHNSGSEIIGTITTFEGEIPSQHRRKIDAVGPGSPRRMAIPAGRNFASCYMELCKQQRLRPLPVICVTLPHNLDFTTDRIKMDDWRPILNSLSLDRSLKSISVHSRYQCRKPLEEINSEDKARAMGKAPVVLTRYLLEWLSQSIGQCVRNSPNLTHLELEGIPFPPDCIAVLCVGLSGTQTLHHLSLRRCYIGDNGCELICRTIADIRSVRSLNLSYCDLTPSSGSALASALSRQKLALYHDTWKQSLRYREPNFETMPGLRRLTLNNNPHLGNCAVIEMIEAIRDSLWMKALDLQHCGLTDQIGADLMNLLDQNNTLTVFDVRKNVNLNDELAMEVMRRLVKNDVEGKSEYKWMELTPKDKKIVSTDTRRGRENEDTAKLLRARNVFTKYTKRPCQIIPPRRTVPISLLSTKMKIRSLQPDFRNITQQHDSIHSQMINNVPTMPKVSLHLDLQSRIQPVDVGQQSKHKDTVQCVDETSLKSFDSTKVDVGMQSVDQRDSEEIQCILKQLAEAQAEHDRLLKETKRIDLLLAEERTRREAAEMNLQSAQDNLVKLECALQKKENETRGYLLVSEQSLNEICLSFDRLLELLENVTDKYPYDGTLESQQIVSADIKRCITSVIRQTKSENLKRGFKVGIKLPQYIVDGAQKFVKSESDVRSMMPIPATYLERKIGECLENNELHHTRYRDVNKPMSPVHRARAIFASIISGEAIDLC</sequence>
<reference evidence="2" key="1">
    <citation type="submission" date="2020-02" db="EMBL/GenBank/DDBJ databases">
        <title>Relaxed selection underlies rapid genomic changes in the transitions from sociality to social parasitism in ants.</title>
        <authorList>
            <person name="Bi X."/>
        </authorList>
    </citation>
    <scope>NUCLEOTIDE SEQUENCE</scope>
    <source>
        <strain evidence="2">BGI-DK2013a</strain>
        <tissue evidence="2">Whole body</tissue>
    </source>
</reference>
<dbReference type="SMART" id="SM00368">
    <property type="entry name" value="LRR_RI"/>
    <property type="match status" value="4"/>
</dbReference>
<dbReference type="InterPro" id="IPR001611">
    <property type="entry name" value="Leu-rich_rpt"/>
</dbReference>
<feature type="non-terminal residue" evidence="2">
    <location>
        <position position="726"/>
    </location>
</feature>
<dbReference type="GO" id="GO:0044782">
    <property type="term" value="P:cilium organization"/>
    <property type="evidence" value="ECO:0007669"/>
    <property type="project" value="TreeGrafter"/>
</dbReference>
<gene>
    <name evidence="2" type="primary">Cep78</name>
    <name evidence="2" type="ORF">G6Z75_0004056</name>
</gene>
<feature type="coiled-coil region" evidence="1">
    <location>
        <begin position="513"/>
        <end position="575"/>
    </location>
</feature>
<dbReference type="InterPro" id="IPR032675">
    <property type="entry name" value="LRR_dom_sf"/>
</dbReference>
<dbReference type="SUPFAM" id="SSF52047">
    <property type="entry name" value="RNI-like"/>
    <property type="match status" value="1"/>
</dbReference>
<dbReference type="AlphaFoldDB" id="A0A836F1W2"/>